<accession>A0A1T3NSJ8</accession>
<keyword evidence="4" id="KW-1185">Reference proteome</keyword>
<dbReference type="InterPro" id="IPR003010">
    <property type="entry name" value="C-N_Hydrolase"/>
</dbReference>
<organism evidence="3 4">
    <name type="scientific">Embleya scabrispora</name>
    <dbReference type="NCBI Taxonomy" id="159449"/>
    <lineage>
        <taxon>Bacteria</taxon>
        <taxon>Bacillati</taxon>
        <taxon>Actinomycetota</taxon>
        <taxon>Actinomycetes</taxon>
        <taxon>Kitasatosporales</taxon>
        <taxon>Streptomycetaceae</taxon>
        <taxon>Embleya</taxon>
    </lineage>
</organism>
<feature type="domain" description="CN hydrolase" evidence="2">
    <location>
        <begin position="15"/>
        <end position="279"/>
    </location>
</feature>
<dbReference type="RefSeq" id="WP_078973916.1">
    <property type="nucleotide sequence ID" value="NZ_MWQN01000001.1"/>
</dbReference>
<proteinExistence type="predicted"/>
<dbReference type="PROSITE" id="PS50263">
    <property type="entry name" value="CN_HYDROLASE"/>
    <property type="match status" value="1"/>
</dbReference>
<evidence type="ECO:0000259" key="2">
    <source>
        <dbReference type="PROSITE" id="PS50263"/>
    </source>
</evidence>
<dbReference type="GO" id="GO:0050126">
    <property type="term" value="F:N-carbamoylputrescine amidase activity"/>
    <property type="evidence" value="ECO:0007669"/>
    <property type="project" value="TreeGrafter"/>
</dbReference>
<evidence type="ECO:0000256" key="1">
    <source>
        <dbReference type="ARBA" id="ARBA00022801"/>
    </source>
</evidence>
<evidence type="ECO:0000313" key="3">
    <source>
        <dbReference type="EMBL" id="OPC79652.1"/>
    </source>
</evidence>
<dbReference type="EMBL" id="MWQN01000001">
    <property type="protein sequence ID" value="OPC79652.1"/>
    <property type="molecule type" value="Genomic_DNA"/>
</dbReference>
<name>A0A1T3NSJ8_9ACTN</name>
<dbReference type="Gene3D" id="3.60.110.10">
    <property type="entry name" value="Carbon-nitrogen hydrolase"/>
    <property type="match status" value="1"/>
</dbReference>
<gene>
    <name evidence="3" type="ORF">B4N89_00665</name>
</gene>
<protein>
    <submittedName>
        <fullName evidence="3">Nitrilase</fullName>
    </submittedName>
</protein>
<keyword evidence="1" id="KW-0378">Hydrolase</keyword>
<dbReference type="Proteomes" id="UP000190037">
    <property type="component" value="Unassembled WGS sequence"/>
</dbReference>
<dbReference type="SUPFAM" id="SSF56317">
    <property type="entry name" value="Carbon-nitrogen hydrolase"/>
    <property type="match status" value="1"/>
</dbReference>
<dbReference type="Pfam" id="PF00795">
    <property type="entry name" value="CN_hydrolase"/>
    <property type="match status" value="1"/>
</dbReference>
<sequence>MNRDEQAPAYRALALQTACRAVNALNDTDARTAIMGAIDRIDAQIGASIAFLGPDVRLVVLPEYVLTGFPMGEPVDAWARKAALAPDGAEYTALAAVASRHGIFLAASAYESDPHFPGLYFQASTVHDPSGTCVLRYRRLHSLYSPTPYDVWDRYLEVHGPDAVLPVARTAIGALAAIASEEILYPELARALALRGAEVFVHSSAEAGSPLATPKDIAKSARAIENLAYVVSANTGGHTGTAIPAASTDGLSKIVAFTGQVLAAAGPGESMVANAEIDLAALRRYRARPGMGNLLARVKCGLWAAEYARHDVERPRDLGGAIPDRGYFAERHRESLDRLREAGVVPR</sequence>
<comment type="caution">
    <text evidence="3">The sequence shown here is derived from an EMBL/GenBank/DDBJ whole genome shotgun (WGS) entry which is preliminary data.</text>
</comment>
<dbReference type="PANTHER" id="PTHR43674:SF2">
    <property type="entry name" value="BETA-UREIDOPROPIONASE"/>
    <property type="match status" value="1"/>
</dbReference>
<dbReference type="PANTHER" id="PTHR43674">
    <property type="entry name" value="NITRILASE C965.09-RELATED"/>
    <property type="match status" value="1"/>
</dbReference>
<dbReference type="InterPro" id="IPR050345">
    <property type="entry name" value="Aliph_Amidase/BUP"/>
</dbReference>
<reference evidence="3 4" key="1">
    <citation type="submission" date="2017-03" db="EMBL/GenBank/DDBJ databases">
        <title>Draft genome sequence of Streptomyces scabrisporus NF3, endophyte isolated from Amphipterygium adstringens.</title>
        <authorList>
            <person name="Vazquez M."/>
            <person name="Ceapa C.D."/>
            <person name="Rodriguez Luna D."/>
            <person name="Sanchez Esquivel S."/>
        </authorList>
    </citation>
    <scope>NUCLEOTIDE SEQUENCE [LARGE SCALE GENOMIC DNA]</scope>
    <source>
        <strain evidence="3 4">NF3</strain>
    </source>
</reference>
<dbReference type="AlphaFoldDB" id="A0A1T3NSJ8"/>
<dbReference type="GO" id="GO:0033388">
    <property type="term" value="P:putrescine biosynthetic process from arginine"/>
    <property type="evidence" value="ECO:0007669"/>
    <property type="project" value="TreeGrafter"/>
</dbReference>
<dbReference type="OrthoDB" id="9811121at2"/>
<evidence type="ECO:0000313" key="4">
    <source>
        <dbReference type="Proteomes" id="UP000190037"/>
    </source>
</evidence>
<dbReference type="STRING" id="159449.B4N89_00665"/>
<dbReference type="InterPro" id="IPR036526">
    <property type="entry name" value="C-N_Hydrolase_sf"/>
</dbReference>